<dbReference type="SUPFAM" id="SSF56672">
    <property type="entry name" value="DNA/RNA polymerases"/>
    <property type="match status" value="1"/>
</dbReference>
<proteinExistence type="predicted"/>
<dbReference type="PANTHER" id="PTHR11439:SF440">
    <property type="entry name" value="INTEGRASE CATALYTIC DOMAIN-CONTAINING PROTEIN"/>
    <property type="match status" value="1"/>
</dbReference>
<gene>
    <name evidence="3" type="primary">NPK1_3</name>
    <name evidence="3" type="ORF">CK203_075210</name>
</gene>
<dbReference type="CDD" id="cd09272">
    <property type="entry name" value="RNase_HI_RT_Ty1"/>
    <property type="match status" value="1"/>
</dbReference>
<name>A0A438F6J6_VITVI</name>
<comment type="caution">
    <text evidence="3">The sequence shown here is derived from an EMBL/GenBank/DDBJ whole genome shotgun (WGS) entry which is preliminary data.</text>
</comment>
<dbReference type="InterPro" id="IPR013103">
    <property type="entry name" value="RVT_2"/>
</dbReference>
<dbReference type="Gene3D" id="1.10.510.10">
    <property type="entry name" value="Transferase(Phosphotransferase) domain 1"/>
    <property type="match status" value="1"/>
</dbReference>
<dbReference type="InterPro" id="IPR043502">
    <property type="entry name" value="DNA/RNA_pol_sf"/>
</dbReference>
<evidence type="ECO:0000259" key="2">
    <source>
        <dbReference type="Pfam" id="PF07727"/>
    </source>
</evidence>
<dbReference type="EMBL" id="QGNW01001114">
    <property type="protein sequence ID" value="RVW55536.1"/>
    <property type="molecule type" value="Genomic_DNA"/>
</dbReference>
<feature type="region of interest" description="Disordered" evidence="1">
    <location>
        <begin position="574"/>
        <end position="601"/>
    </location>
</feature>
<evidence type="ECO:0000256" key="1">
    <source>
        <dbReference type="SAM" id="MobiDB-lite"/>
    </source>
</evidence>
<dbReference type="SUPFAM" id="SSF56112">
    <property type="entry name" value="Protein kinase-like (PK-like)"/>
    <property type="match status" value="1"/>
</dbReference>
<keyword evidence="3" id="KW-0808">Transferase</keyword>
<dbReference type="Proteomes" id="UP000288805">
    <property type="component" value="Unassembled WGS sequence"/>
</dbReference>
<protein>
    <submittedName>
        <fullName evidence="3">Mitogen-activated protein kinase kinase kinase NPK1</fullName>
    </submittedName>
</protein>
<evidence type="ECO:0000313" key="3">
    <source>
        <dbReference type="EMBL" id="RVW55536.1"/>
    </source>
</evidence>
<accession>A0A438F6J6</accession>
<sequence>MLLRKYLLLHSKSTAKRLNRKQIPNVKESQEKHHAPQEVPIVTLQEHCQETEPETIPNVKESQERHQIMHEAYDIQLFVLQQPVFTILGYYSETFALVAKPNTLRVLLSLPANLDWPLHQMDMKNAFLNRELDKEVYMDLPSGFDGGGDDIILMGDDLEELARPKGFLAREFEIKDLGNRHAWLQTIRDTYRMECQYMHDLFQEHLDSMHGILKYLKTTPGKGLFFGKNEKRGVEAYIDADWAGFVDDRKLTTGYCTFVWRNLVTWRSKKQNVVALSSAEAEYRALAQGTCELIWLQRLLEELKIPSVKPMKFFCDNKVAISITHNPVHHGCTKHAEVDKHFTKEKIDNGLINLDIYFTALLIYGVLDVLLLRWLQENLLGASNIRSYLFQVAALFHIGTTKSHPPIPEHLTAEAKDFLLKCLQKEPNLRPAASELLQHPFVSGEYQEPHPVFQTSVMENSGNMMATSETDLKSFPNPVIRRSNCTSSNNVCNMGSVRCSTVYPEKFSGTGPLWGANSCDDDMCQIDDKDDFIVHQSVKFGSAILSDHLNKSFNPMCEPTDDWPCKFDESPELTKSGANLSSHQTISKPAGSPRASNERENDFTFPCGPLVGDDDDEVTESKIRAFLDEKALDLKKLQTPLYEEFYNSTLNAAGPPSAVGKSHDNVTNFLNLPPKSRSPNRTPTRRLSAAVDAACISNSANHTKRGLNVGTISDRTLKEIQSPQLSEWKELLLDAQQEPVSLSTNFSERRRKWKEELDQELEKKRGKRTTQTKISSALELGFKNSKPRGFCCLEWSSEPCLRLLESKDMSSGHLSQIRMDCSSKSLPCDMDLCASPLDGISCDNTEYRMTMELHVAELLRQAGVGGKTASPKDQILNRPRERLRFAFPGK</sequence>
<dbReference type="GO" id="GO:0016301">
    <property type="term" value="F:kinase activity"/>
    <property type="evidence" value="ECO:0007669"/>
    <property type="project" value="UniProtKB-KW"/>
</dbReference>
<reference evidence="3 4" key="1">
    <citation type="journal article" date="2018" name="PLoS Genet.">
        <title>Population sequencing reveals clonal diversity and ancestral inbreeding in the grapevine cultivar Chardonnay.</title>
        <authorList>
            <person name="Roach M.J."/>
            <person name="Johnson D.L."/>
            <person name="Bohlmann J."/>
            <person name="van Vuuren H.J."/>
            <person name="Jones S.J."/>
            <person name="Pretorius I.S."/>
            <person name="Schmidt S.A."/>
            <person name="Borneman A.R."/>
        </authorList>
    </citation>
    <scope>NUCLEOTIDE SEQUENCE [LARGE SCALE GENOMIC DNA]</scope>
    <source>
        <strain evidence="4">cv. Chardonnay</strain>
        <tissue evidence="3">Leaf</tissue>
    </source>
</reference>
<feature type="domain" description="Reverse transcriptase Ty1/copia-type" evidence="2">
    <location>
        <begin position="91"/>
        <end position="145"/>
    </location>
</feature>
<keyword evidence="3" id="KW-0418">Kinase</keyword>
<dbReference type="AlphaFoldDB" id="A0A438F6J6"/>
<evidence type="ECO:0000313" key="4">
    <source>
        <dbReference type="Proteomes" id="UP000288805"/>
    </source>
</evidence>
<dbReference type="PANTHER" id="PTHR11439">
    <property type="entry name" value="GAG-POL-RELATED RETROTRANSPOSON"/>
    <property type="match status" value="1"/>
</dbReference>
<dbReference type="Pfam" id="PF07727">
    <property type="entry name" value="RVT_2"/>
    <property type="match status" value="1"/>
</dbReference>
<dbReference type="InterPro" id="IPR011009">
    <property type="entry name" value="Kinase-like_dom_sf"/>
</dbReference>
<organism evidence="3 4">
    <name type="scientific">Vitis vinifera</name>
    <name type="common">Grape</name>
    <dbReference type="NCBI Taxonomy" id="29760"/>
    <lineage>
        <taxon>Eukaryota</taxon>
        <taxon>Viridiplantae</taxon>
        <taxon>Streptophyta</taxon>
        <taxon>Embryophyta</taxon>
        <taxon>Tracheophyta</taxon>
        <taxon>Spermatophyta</taxon>
        <taxon>Magnoliopsida</taxon>
        <taxon>eudicotyledons</taxon>
        <taxon>Gunneridae</taxon>
        <taxon>Pentapetalae</taxon>
        <taxon>rosids</taxon>
        <taxon>Vitales</taxon>
        <taxon>Vitaceae</taxon>
        <taxon>Viteae</taxon>
        <taxon>Vitis</taxon>
    </lineage>
</organism>
<feature type="compositionally biased region" description="Polar residues" evidence="1">
    <location>
        <begin position="576"/>
        <end position="587"/>
    </location>
</feature>